<evidence type="ECO:0000256" key="1">
    <source>
        <dbReference type="SAM" id="Coils"/>
    </source>
</evidence>
<feature type="region of interest" description="Disordered" evidence="2">
    <location>
        <begin position="62"/>
        <end position="81"/>
    </location>
</feature>
<evidence type="ECO:0000256" key="2">
    <source>
        <dbReference type="SAM" id="MobiDB-lite"/>
    </source>
</evidence>
<evidence type="ECO:0000313" key="3">
    <source>
        <dbReference type="EMBL" id="PVD32586.1"/>
    </source>
</evidence>
<dbReference type="OrthoDB" id="6134843at2759"/>
<feature type="coiled-coil region" evidence="1">
    <location>
        <begin position="180"/>
        <end position="242"/>
    </location>
</feature>
<keyword evidence="4" id="KW-1185">Reference proteome</keyword>
<accession>A0A2T7PGP0</accession>
<dbReference type="Proteomes" id="UP000245119">
    <property type="component" value="Linkage Group LG4"/>
</dbReference>
<organism evidence="3 4">
    <name type="scientific">Pomacea canaliculata</name>
    <name type="common">Golden apple snail</name>
    <dbReference type="NCBI Taxonomy" id="400727"/>
    <lineage>
        <taxon>Eukaryota</taxon>
        <taxon>Metazoa</taxon>
        <taxon>Spiralia</taxon>
        <taxon>Lophotrochozoa</taxon>
        <taxon>Mollusca</taxon>
        <taxon>Gastropoda</taxon>
        <taxon>Caenogastropoda</taxon>
        <taxon>Architaenioglossa</taxon>
        <taxon>Ampullarioidea</taxon>
        <taxon>Ampullariidae</taxon>
        <taxon>Pomacea</taxon>
    </lineage>
</organism>
<keyword evidence="1" id="KW-0175">Coiled coil</keyword>
<protein>
    <submittedName>
        <fullName evidence="3">Uncharacterized protein</fullName>
    </submittedName>
</protein>
<feature type="compositionally biased region" description="Acidic residues" evidence="2">
    <location>
        <begin position="62"/>
        <end position="73"/>
    </location>
</feature>
<name>A0A2T7PGP0_POMCA</name>
<dbReference type="AlphaFoldDB" id="A0A2T7PGP0"/>
<evidence type="ECO:0000313" key="4">
    <source>
        <dbReference type="Proteomes" id="UP000245119"/>
    </source>
</evidence>
<gene>
    <name evidence="3" type="ORF">C0Q70_08028</name>
</gene>
<reference evidence="3 4" key="1">
    <citation type="submission" date="2018-04" db="EMBL/GenBank/DDBJ databases">
        <title>The genome of golden apple snail Pomacea canaliculata provides insight into stress tolerance and invasive adaptation.</title>
        <authorList>
            <person name="Liu C."/>
            <person name="Liu B."/>
            <person name="Ren Y."/>
            <person name="Zhang Y."/>
            <person name="Wang H."/>
            <person name="Li S."/>
            <person name="Jiang F."/>
            <person name="Yin L."/>
            <person name="Zhang G."/>
            <person name="Qian W."/>
            <person name="Fan W."/>
        </authorList>
    </citation>
    <scope>NUCLEOTIDE SEQUENCE [LARGE SCALE GENOMIC DNA]</scope>
    <source>
        <strain evidence="3">SZHN2017</strain>
        <tissue evidence="3">Muscle</tissue>
    </source>
</reference>
<sequence length="307" mass="35290">MDLRYIHRLCPLKRSIPFVSEACTVNLCQCAVMTHTTITNPPTVLDDDLQRIVHEILRSASDSDDFDDDDDSSDLPTNQGKLSTGLRKKLLQSLSTALQTERNHWKDKLHATLQEMDRQRRDYVTLQAALHDLATACGIRTTHTPEVDDTTSSCSTTDLLTELHDYVQRMQMVEEKATKNDFLKSRLQILQGSLAQMESDKSEHQSQLKKKTKEILWLQKELNSIKQQLQKLRQVVLSYNESHSTKFHLYDVNAPTDKELSRRALTRETTYTEGDQPLDYVPFGGDVAVRKPRGQHNKFFPAKNHRK</sequence>
<comment type="caution">
    <text evidence="3">The sequence shown here is derived from an EMBL/GenBank/DDBJ whole genome shotgun (WGS) entry which is preliminary data.</text>
</comment>
<proteinExistence type="predicted"/>
<dbReference type="EMBL" id="PZQS01000004">
    <property type="protein sequence ID" value="PVD32586.1"/>
    <property type="molecule type" value="Genomic_DNA"/>
</dbReference>